<gene>
    <name evidence="1" type="ORF">g.75478</name>
</gene>
<sequence>MDADDIEKNSRSYLYDSQYLLLKEVFGNENYFKFPPMEFGLEKGKNIATIIKDVETTYDIRKVLKYQIYLIEFIGNIFFVQIQHNITFSGQYLYNNEVFDKFKTLIICFVDYVDKIIPKNYPPISLRFINELKNALLTDLNQFKSNGVLLSQKLLMRNSKLWTENLYTDLYLNISMPNLIKKILELHYNESFKQVFEILLQESNTPDRFYSIHTEDHKEMEVSFGTSKIDTEVECLVLEKTREYLLLLWSYLDKIEGRNNRKNQMEPLVIKSKLQTATDNNLLLQDDLLPSFDNIFLYMAHVYNKTNDFRLRMILLPVLVHFKRTEWILYKDKDKISKKITLIQRTLIMAVNSLQYYEVNKCNVAELNQSIVNKWSTYIKQNMNSTYNIHLQVFFKTKIYKYDNYKNHTYINSVIDTTTFNDFLEMINGTYLTNIQFFWHGLQMNILELSQDITQNIVSYQRIHKFETLIIHFLLIKIYIQLEYLLKFPIRLTKYRIMAIRKYLEEFSRLEYSELLALGLQDIFQSYLNIFENEDISDKNIKLFQNQINDQIEYYGLFELDDAQKCMSFNDCYASLKNDIEIFKKYLKNLKRNKQLSFKNDFTVPMIWTEISLSKSYLNQ</sequence>
<dbReference type="EMBL" id="GGMR01020115">
    <property type="protein sequence ID" value="MBY32734.1"/>
    <property type="molecule type" value="Transcribed_RNA"/>
</dbReference>
<protein>
    <submittedName>
        <fullName evidence="1">Uncharacterized protein</fullName>
    </submittedName>
</protein>
<name>A0A2S2PTT1_SCHGA</name>
<organism evidence="1">
    <name type="scientific">Schizaphis graminum</name>
    <name type="common">Green bug aphid</name>
    <dbReference type="NCBI Taxonomy" id="13262"/>
    <lineage>
        <taxon>Eukaryota</taxon>
        <taxon>Metazoa</taxon>
        <taxon>Ecdysozoa</taxon>
        <taxon>Arthropoda</taxon>
        <taxon>Hexapoda</taxon>
        <taxon>Insecta</taxon>
        <taxon>Pterygota</taxon>
        <taxon>Neoptera</taxon>
        <taxon>Paraneoptera</taxon>
        <taxon>Hemiptera</taxon>
        <taxon>Sternorrhyncha</taxon>
        <taxon>Aphidomorpha</taxon>
        <taxon>Aphidoidea</taxon>
        <taxon>Aphididae</taxon>
        <taxon>Aphidini</taxon>
        <taxon>Schizaphis</taxon>
    </lineage>
</organism>
<reference evidence="1" key="1">
    <citation type="submission" date="2018-04" db="EMBL/GenBank/DDBJ databases">
        <title>Transcriptome of Schizaphis graminum biotype I.</title>
        <authorList>
            <person name="Scully E.D."/>
            <person name="Geib S.M."/>
            <person name="Palmer N.A."/>
            <person name="Koch K."/>
            <person name="Bradshaw J."/>
            <person name="Heng-Moss T."/>
            <person name="Sarath G."/>
        </authorList>
    </citation>
    <scope>NUCLEOTIDE SEQUENCE</scope>
</reference>
<accession>A0A2S2PTT1</accession>
<dbReference type="AlphaFoldDB" id="A0A2S2PTT1"/>
<evidence type="ECO:0000313" key="1">
    <source>
        <dbReference type="EMBL" id="MBY32734.1"/>
    </source>
</evidence>
<proteinExistence type="predicted"/>